<dbReference type="PANTHER" id="PTHR30349">
    <property type="entry name" value="PHAGE INTEGRASE-RELATED"/>
    <property type="match status" value="1"/>
</dbReference>
<keyword evidence="2" id="KW-0229">DNA integration</keyword>
<dbReference type="InterPro" id="IPR002104">
    <property type="entry name" value="Integrase_catalytic"/>
</dbReference>
<gene>
    <name evidence="6" type="ORF">E0F26_10715</name>
</gene>
<evidence type="ECO:0000256" key="2">
    <source>
        <dbReference type="ARBA" id="ARBA00022908"/>
    </source>
</evidence>
<comment type="similarity">
    <text evidence="1">Belongs to the 'phage' integrase family.</text>
</comment>
<dbReference type="InterPro" id="IPR010998">
    <property type="entry name" value="Integrase_recombinase_N"/>
</dbReference>
<accession>A0ABY6Q9W0</accession>
<dbReference type="CDD" id="cd01184">
    <property type="entry name" value="INT_C_like_1"/>
    <property type="match status" value="1"/>
</dbReference>
<dbReference type="Proteomes" id="UP001317963">
    <property type="component" value="Chromosome"/>
</dbReference>
<dbReference type="InterPro" id="IPR050090">
    <property type="entry name" value="Tyrosine_recombinase_XerCD"/>
</dbReference>
<dbReference type="Pfam" id="PF00589">
    <property type="entry name" value="Phage_integrase"/>
    <property type="match status" value="1"/>
</dbReference>
<keyword evidence="3" id="KW-0238">DNA-binding</keyword>
<feature type="domain" description="Tyr recombinase" evidence="5">
    <location>
        <begin position="344"/>
        <end position="552"/>
    </location>
</feature>
<dbReference type="PROSITE" id="PS51898">
    <property type="entry name" value="TYR_RECOMBINASE"/>
    <property type="match status" value="1"/>
</dbReference>
<evidence type="ECO:0000256" key="1">
    <source>
        <dbReference type="ARBA" id="ARBA00008857"/>
    </source>
</evidence>
<organism evidence="6 7">
    <name type="scientific">Candidatus Paraluminiphilus aquimaris</name>
    <dbReference type="NCBI Taxonomy" id="2518994"/>
    <lineage>
        <taxon>Bacteria</taxon>
        <taxon>Pseudomonadati</taxon>
        <taxon>Pseudomonadota</taxon>
        <taxon>Gammaproteobacteria</taxon>
        <taxon>Cellvibrionales</taxon>
        <taxon>Halieaceae</taxon>
        <taxon>Candidatus Paraluminiphilus</taxon>
    </lineage>
</organism>
<dbReference type="InterPro" id="IPR013762">
    <property type="entry name" value="Integrase-like_cat_sf"/>
</dbReference>
<evidence type="ECO:0000259" key="5">
    <source>
        <dbReference type="PROSITE" id="PS51898"/>
    </source>
</evidence>
<proteinExistence type="inferred from homology"/>
<evidence type="ECO:0000256" key="3">
    <source>
        <dbReference type="ARBA" id="ARBA00023125"/>
    </source>
</evidence>
<reference evidence="6 7" key="1">
    <citation type="submission" date="2019-02" db="EMBL/GenBank/DDBJ databases">
        <title>Halieaceae_genomes.</title>
        <authorList>
            <person name="Li S.-H."/>
        </authorList>
    </citation>
    <scope>NUCLEOTIDE SEQUENCE [LARGE SCALE GENOMIC DNA]</scope>
    <source>
        <strain evidence="6 7">JH123</strain>
    </source>
</reference>
<dbReference type="EMBL" id="CP036501">
    <property type="protein sequence ID" value="UZP75178.1"/>
    <property type="molecule type" value="Genomic_DNA"/>
</dbReference>
<evidence type="ECO:0000256" key="4">
    <source>
        <dbReference type="ARBA" id="ARBA00023172"/>
    </source>
</evidence>
<dbReference type="InterPro" id="IPR011010">
    <property type="entry name" value="DNA_brk_join_enz"/>
</dbReference>
<keyword evidence="4" id="KW-0233">DNA recombination</keyword>
<protein>
    <submittedName>
        <fullName evidence="6">Site-specific integrase</fullName>
    </submittedName>
</protein>
<keyword evidence="7" id="KW-1185">Reference proteome</keyword>
<evidence type="ECO:0000313" key="7">
    <source>
        <dbReference type="Proteomes" id="UP001317963"/>
    </source>
</evidence>
<name>A0ABY6Q9W0_9GAMM</name>
<dbReference type="Pfam" id="PF20172">
    <property type="entry name" value="DUF6538"/>
    <property type="match status" value="1"/>
</dbReference>
<dbReference type="Gene3D" id="1.10.150.130">
    <property type="match status" value="1"/>
</dbReference>
<dbReference type="Gene3D" id="1.10.443.10">
    <property type="entry name" value="Intergrase catalytic core"/>
    <property type="match status" value="1"/>
</dbReference>
<evidence type="ECO:0000313" key="6">
    <source>
        <dbReference type="EMBL" id="UZP75178.1"/>
    </source>
</evidence>
<dbReference type="InterPro" id="IPR046668">
    <property type="entry name" value="DUF6538"/>
</dbReference>
<dbReference type="SUPFAM" id="SSF56349">
    <property type="entry name" value="DNA breaking-rejoining enzymes"/>
    <property type="match status" value="1"/>
</dbReference>
<dbReference type="RefSeq" id="WP_279241656.1">
    <property type="nucleotide sequence ID" value="NZ_CP036501.1"/>
</dbReference>
<dbReference type="PANTHER" id="PTHR30349:SF41">
    <property type="entry name" value="INTEGRASE_RECOMBINASE PROTEIN MJ0367-RELATED"/>
    <property type="match status" value="1"/>
</dbReference>
<sequence>MNTVPYLSIRHQRFYFRRSVPKNLRGFFGQREVIRSLITSDLRVAQRAAIAMADMLDKLFEKISKGATLLTPQELQRFSDRVCQDQTQGLLTEALETFENRSDEDVELEAFTARTFRNEILADLKKSRLGSAAPVVNKYFGDNAESFSKAIYNQLCRAALRGLADFYSNADLIVKGELEHPDLILDELFSEELEPTTSDKSEFNFQGVVDKYLTQQEGVWSTKQHRSVLAMFSFFVEFIEVTEGIPVTSLSLGSISSKAARAFKELLQRSPSNARKIYPSLNPVEMVEAAERDGAKLLSTTTQNNYLQSLSSLFNFAIQELDYAGSNPFKGKGSTKKTKLNKRAQRLPFSQEQLITLFSSPLFKGCQTLASCHKAGRMIPTRSHKYWMPLIGLYSGMREQEILQLYVEDVRQYDNTWVFDLNLNHPDKKLKTIQSKRLVPLHDDLISLGFLSFLESRTKEDAKGRLFSDAPMAADGTYSSTFSKWFSRYLKKIAIKTDKTSFHSFRHNIKDGFRNSGCSDELAENFVGRSTGTTGEAYGQGFSIARLHEALHHIEFNCVEIPTNDPH</sequence>